<gene>
    <name evidence="1" type="ORF">X777_03960</name>
</gene>
<dbReference type="AlphaFoldDB" id="A0A026WIE5"/>
<organism evidence="1 2">
    <name type="scientific">Ooceraea biroi</name>
    <name type="common">Clonal raider ant</name>
    <name type="synonym">Cerapachys biroi</name>
    <dbReference type="NCBI Taxonomy" id="2015173"/>
    <lineage>
        <taxon>Eukaryota</taxon>
        <taxon>Metazoa</taxon>
        <taxon>Ecdysozoa</taxon>
        <taxon>Arthropoda</taxon>
        <taxon>Hexapoda</taxon>
        <taxon>Insecta</taxon>
        <taxon>Pterygota</taxon>
        <taxon>Neoptera</taxon>
        <taxon>Endopterygota</taxon>
        <taxon>Hymenoptera</taxon>
        <taxon>Apocrita</taxon>
        <taxon>Aculeata</taxon>
        <taxon>Formicoidea</taxon>
        <taxon>Formicidae</taxon>
        <taxon>Dorylinae</taxon>
        <taxon>Ooceraea</taxon>
    </lineage>
</organism>
<evidence type="ECO:0000313" key="1">
    <source>
        <dbReference type="EMBL" id="EZA55785.1"/>
    </source>
</evidence>
<evidence type="ECO:0000313" key="2">
    <source>
        <dbReference type="Proteomes" id="UP000053097"/>
    </source>
</evidence>
<feature type="non-terminal residue" evidence="1">
    <location>
        <position position="1"/>
    </location>
</feature>
<protein>
    <submittedName>
        <fullName evidence="1">Uncharacterized protein</fullName>
    </submittedName>
</protein>
<sequence length="79" mass="8608">PPPPPTYQNLAAPAPFAPSAYNIRCAKIGKSTGGKKEIELKDRRAARQGGAEEKEDGRISVCPRGQTIYTAYEIYRKAS</sequence>
<dbReference type="EMBL" id="KK107185">
    <property type="protein sequence ID" value="EZA55785.1"/>
    <property type="molecule type" value="Genomic_DNA"/>
</dbReference>
<accession>A0A026WIE5</accession>
<dbReference type="Proteomes" id="UP000053097">
    <property type="component" value="Unassembled WGS sequence"/>
</dbReference>
<name>A0A026WIE5_OOCBI</name>
<proteinExistence type="predicted"/>
<keyword evidence="2" id="KW-1185">Reference proteome</keyword>
<reference evidence="1 2" key="1">
    <citation type="journal article" date="2014" name="Curr. Biol.">
        <title>The genome of the clonal raider ant Cerapachys biroi.</title>
        <authorList>
            <person name="Oxley P.R."/>
            <person name="Ji L."/>
            <person name="Fetter-Pruneda I."/>
            <person name="McKenzie S.K."/>
            <person name="Li C."/>
            <person name="Hu H."/>
            <person name="Zhang G."/>
            <person name="Kronauer D.J."/>
        </authorList>
    </citation>
    <scope>NUCLEOTIDE SEQUENCE [LARGE SCALE GENOMIC DNA]</scope>
</reference>